<proteinExistence type="predicted"/>
<gene>
    <name evidence="2" type="ORF">UFOVP724_53</name>
</gene>
<reference evidence="2" key="1">
    <citation type="submission" date="2020-04" db="EMBL/GenBank/DDBJ databases">
        <authorList>
            <person name="Chiriac C."/>
            <person name="Salcher M."/>
            <person name="Ghai R."/>
            <person name="Kavagutti S V."/>
        </authorList>
    </citation>
    <scope>NUCLEOTIDE SEQUENCE</scope>
</reference>
<keyword evidence="1" id="KW-1133">Transmembrane helix</keyword>
<feature type="transmembrane region" description="Helical" evidence="1">
    <location>
        <begin position="42"/>
        <end position="66"/>
    </location>
</feature>
<name>A0A6J5NKY2_9CAUD</name>
<evidence type="ECO:0000256" key="1">
    <source>
        <dbReference type="SAM" id="Phobius"/>
    </source>
</evidence>
<dbReference type="EMBL" id="LR796696">
    <property type="protein sequence ID" value="CAB4160039.1"/>
    <property type="molecule type" value="Genomic_DNA"/>
</dbReference>
<accession>A0A6J5NKY2</accession>
<feature type="transmembrane region" description="Helical" evidence="1">
    <location>
        <begin position="12"/>
        <end position="30"/>
    </location>
</feature>
<keyword evidence="1" id="KW-0812">Transmembrane</keyword>
<keyword evidence="1" id="KW-0472">Membrane</keyword>
<organism evidence="2">
    <name type="scientific">uncultured Caudovirales phage</name>
    <dbReference type="NCBI Taxonomy" id="2100421"/>
    <lineage>
        <taxon>Viruses</taxon>
        <taxon>Duplodnaviria</taxon>
        <taxon>Heunggongvirae</taxon>
        <taxon>Uroviricota</taxon>
        <taxon>Caudoviricetes</taxon>
        <taxon>Peduoviridae</taxon>
        <taxon>Maltschvirus</taxon>
        <taxon>Maltschvirus maltsch</taxon>
    </lineage>
</organism>
<feature type="transmembrane region" description="Helical" evidence="1">
    <location>
        <begin position="78"/>
        <end position="98"/>
    </location>
</feature>
<protein>
    <submittedName>
        <fullName evidence="2">Uncharacterized protein</fullName>
    </submittedName>
</protein>
<sequence length="105" mass="12511">MNAIVYLCSIYGLSWIITYSVISYGARVWLYKRSENSRFFNYLFELTQCIVCTAWWVTLFTLITPFPYVVFKYQYTLMYLYLPFAMSAIVYWIGLITGDVHDDDE</sequence>
<evidence type="ECO:0000313" key="2">
    <source>
        <dbReference type="EMBL" id="CAB4160039.1"/>
    </source>
</evidence>